<keyword evidence="1" id="KW-1133">Transmembrane helix</keyword>
<keyword evidence="1" id="KW-0472">Membrane</keyword>
<reference evidence="2" key="1">
    <citation type="submission" date="2007-07" db="EMBL/GenBank/DDBJ databases">
        <title>PCAP assembly of the Caenorhabditis remanei genome.</title>
        <authorList>
            <consortium name="The Caenorhabditis remanei Sequencing Consortium"/>
            <person name="Wilson R.K."/>
        </authorList>
    </citation>
    <scope>NUCLEOTIDE SEQUENCE [LARGE SCALE GENOMIC DNA]</scope>
    <source>
        <strain evidence="2">PB4641</strain>
    </source>
</reference>
<protein>
    <recommendedName>
        <fullName evidence="4">Serpentine receptor class gamma</fullName>
    </recommendedName>
</protein>
<name>E3MBG3_CAERE</name>
<dbReference type="Proteomes" id="UP000008281">
    <property type="component" value="Unassembled WGS sequence"/>
</dbReference>
<feature type="transmembrane region" description="Helical" evidence="1">
    <location>
        <begin position="6"/>
        <end position="28"/>
    </location>
</feature>
<organism evidence="3">
    <name type="scientific">Caenorhabditis remanei</name>
    <name type="common">Caenorhabditis vulgaris</name>
    <dbReference type="NCBI Taxonomy" id="31234"/>
    <lineage>
        <taxon>Eukaryota</taxon>
        <taxon>Metazoa</taxon>
        <taxon>Ecdysozoa</taxon>
        <taxon>Nematoda</taxon>
        <taxon>Chromadorea</taxon>
        <taxon>Rhabditida</taxon>
        <taxon>Rhabditina</taxon>
        <taxon>Rhabditomorpha</taxon>
        <taxon>Rhabditoidea</taxon>
        <taxon>Rhabditidae</taxon>
        <taxon>Peloderinae</taxon>
        <taxon>Caenorhabditis</taxon>
    </lineage>
</organism>
<keyword evidence="3" id="KW-1185">Reference proteome</keyword>
<evidence type="ECO:0008006" key="4">
    <source>
        <dbReference type="Google" id="ProtNLM"/>
    </source>
</evidence>
<evidence type="ECO:0000256" key="1">
    <source>
        <dbReference type="SAM" id="Phobius"/>
    </source>
</evidence>
<gene>
    <name evidence="2" type="ORF">CRE_16034</name>
</gene>
<dbReference type="EMBL" id="DS268433">
    <property type="protein sequence ID" value="EFO97878.1"/>
    <property type="molecule type" value="Genomic_DNA"/>
</dbReference>
<dbReference type="AlphaFoldDB" id="E3MBG3"/>
<dbReference type="HOGENOM" id="CLU_2173343_0_0_1"/>
<accession>E3MBG3</accession>
<feature type="transmembrane region" description="Helical" evidence="1">
    <location>
        <begin position="82"/>
        <end position="105"/>
    </location>
</feature>
<feature type="transmembrane region" description="Helical" evidence="1">
    <location>
        <begin position="40"/>
        <end position="62"/>
    </location>
</feature>
<sequence length="110" mass="12998">MYLGSILFAIIGMFSFSAAIQRIVIFYWPKYKFLVRGKWLNYEICLVYVSVIHYSYTALRGIHSHLWTFSKIENMDRGTYLLYQFTPIHSLLMLHSVAHFVGLLIEDRGR</sequence>
<evidence type="ECO:0000313" key="2">
    <source>
        <dbReference type="EMBL" id="EFO97878.1"/>
    </source>
</evidence>
<dbReference type="InParanoid" id="E3MBG3"/>
<keyword evidence="1" id="KW-0812">Transmembrane</keyword>
<proteinExistence type="predicted"/>
<evidence type="ECO:0000313" key="3">
    <source>
        <dbReference type="Proteomes" id="UP000008281"/>
    </source>
</evidence>